<evidence type="ECO:0000313" key="2">
    <source>
        <dbReference type="Proteomes" id="UP001151760"/>
    </source>
</evidence>
<dbReference type="Proteomes" id="UP001151760">
    <property type="component" value="Unassembled WGS sequence"/>
</dbReference>
<sequence length="245" mass="28936">MTGGWKCLLKLRDWVGTHMRYRIRDGKSISVWHDKWNSETSLSSIISKKEIFYDGFNDFDKISDIMGCNRWKWPPEWIIKYPWLKDINVSNLSNSSDRAVWVDNKGLFGIQTAFPNTPLSYGLQQRKGYVLKTGWQNEVWKKVCNMAKIQFVIDTWENTLDQISKFKNDKSVWTVIKKICFAAAVYYIWQERNMRLFDNHKREAKDLTDILSEEVKARLMSITVKDSESVIQAENAWNVIFEKKN</sequence>
<gene>
    <name evidence="1" type="ORF">Tco_1111297</name>
</gene>
<proteinExistence type="predicted"/>
<reference evidence="1" key="1">
    <citation type="journal article" date="2022" name="Int. J. Mol. Sci.">
        <title>Draft Genome of Tanacetum Coccineum: Genomic Comparison of Closely Related Tanacetum-Family Plants.</title>
        <authorList>
            <person name="Yamashiro T."/>
            <person name="Shiraishi A."/>
            <person name="Nakayama K."/>
            <person name="Satake H."/>
        </authorList>
    </citation>
    <scope>NUCLEOTIDE SEQUENCE</scope>
</reference>
<dbReference type="EMBL" id="BQNB010020917">
    <property type="protein sequence ID" value="GJU00959.1"/>
    <property type="molecule type" value="Genomic_DNA"/>
</dbReference>
<reference evidence="1" key="2">
    <citation type="submission" date="2022-01" db="EMBL/GenBank/DDBJ databases">
        <authorList>
            <person name="Yamashiro T."/>
            <person name="Shiraishi A."/>
            <person name="Satake H."/>
            <person name="Nakayama K."/>
        </authorList>
    </citation>
    <scope>NUCLEOTIDE SEQUENCE</scope>
</reference>
<name>A0ABQ5INW8_9ASTR</name>
<evidence type="ECO:0000313" key="1">
    <source>
        <dbReference type="EMBL" id="GJU00959.1"/>
    </source>
</evidence>
<protein>
    <recommendedName>
        <fullName evidence="3">Reverse transcriptase zinc-binding domain-containing protein</fullName>
    </recommendedName>
</protein>
<accession>A0ABQ5INW8</accession>
<comment type="caution">
    <text evidence="1">The sequence shown here is derived from an EMBL/GenBank/DDBJ whole genome shotgun (WGS) entry which is preliminary data.</text>
</comment>
<evidence type="ECO:0008006" key="3">
    <source>
        <dbReference type="Google" id="ProtNLM"/>
    </source>
</evidence>
<organism evidence="1 2">
    <name type="scientific">Tanacetum coccineum</name>
    <dbReference type="NCBI Taxonomy" id="301880"/>
    <lineage>
        <taxon>Eukaryota</taxon>
        <taxon>Viridiplantae</taxon>
        <taxon>Streptophyta</taxon>
        <taxon>Embryophyta</taxon>
        <taxon>Tracheophyta</taxon>
        <taxon>Spermatophyta</taxon>
        <taxon>Magnoliopsida</taxon>
        <taxon>eudicotyledons</taxon>
        <taxon>Gunneridae</taxon>
        <taxon>Pentapetalae</taxon>
        <taxon>asterids</taxon>
        <taxon>campanulids</taxon>
        <taxon>Asterales</taxon>
        <taxon>Asteraceae</taxon>
        <taxon>Asteroideae</taxon>
        <taxon>Anthemideae</taxon>
        <taxon>Anthemidinae</taxon>
        <taxon>Tanacetum</taxon>
    </lineage>
</organism>
<keyword evidence="2" id="KW-1185">Reference proteome</keyword>